<dbReference type="Gene3D" id="1.10.1790.10">
    <property type="entry name" value="PRD domain"/>
    <property type="match status" value="1"/>
</dbReference>
<dbReference type="Proteomes" id="UP000595841">
    <property type="component" value="Chromosome"/>
</dbReference>
<dbReference type="AlphaFoldDB" id="A0A974P9I3"/>
<evidence type="ECO:0000259" key="2">
    <source>
        <dbReference type="PROSITE" id="PS51372"/>
    </source>
</evidence>
<feature type="domain" description="PRD" evidence="2">
    <location>
        <begin position="88"/>
        <end position="193"/>
    </location>
</feature>
<dbReference type="InterPro" id="IPR036634">
    <property type="entry name" value="PRD_sf"/>
</dbReference>
<dbReference type="SUPFAM" id="SSF50151">
    <property type="entry name" value="SacY-like RNA-binding domain"/>
    <property type="match status" value="1"/>
</dbReference>
<dbReference type="PANTHER" id="PTHR30185">
    <property type="entry name" value="CRYPTIC BETA-GLUCOSIDE BGL OPERON ANTITERMINATOR"/>
    <property type="match status" value="1"/>
</dbReference>
<dbReference type="EMBL" id="CP068595">
    <property type="protein sequence ID" value="QQZ59596.1"/>
    <property type="molecule type" value="Genomic_DNA"/>
</dbReference>
<dbReference type="SMART" id="SM01061">
    <property type="entry name" value="CAT_RBD"/>
    <property type="match status" value="1"/>
</dbReference>
<accession>A0A974P9I3</accession>
<reference evidence="3 4" key="1">
    <citation type="submission" date="2021-01" db="EMBL/GenBank/DDBJ databases">
        <title>Whole genome sequence of Paenibacillus sonchi LMG 24727 for comparative genomics.</title>
        <authorList>
            <person name="Lee G."/>
            <person name="Kim M.-J."/>
            <person name="Lim K."/>
            <person name="Shin J.-H."/>
        </authorList>
    </citation>
    <scope>NUCLEOTIDE SEQUENCE [LARGE SCALE GENOMIC DNA]</scope>
    <source>
        <strain evidence="3 4">LMG 24727</strain>
    </source>
</reference>
<dbReference type="Gene3D" id="1.20.58.1950">
    <property type="match status" value="1"/>
</dbReference>
<protein>
    <submittedName>
        <fullName evidence="3">PRD domain-containing protein</fullName>
    </submittedName>
</protein>
<dbReference type="Gene3D" id="1.20.890.100">
    <property type="match status" value="1"/>
</dbReference>
<dbReference type="InterPro" id="IPR036650">
    <property type="entry name" value="CAT_RNA-bd_dom_sf"/>
</dbReference>
<evidence type="ECO:0000313" key="3">
    <source>
        <dbReference type="EMBL" id="QQZ59596.1"/>
    </source>
</evidence>
<evidence type="ECO:0000256" key="1">
    <source>
        <dbReference type="ARBA" id="ARBA00022737"/>
    </source>
</evidence>
<name>A0A974P9I3_9BACL</name>
<dbReference type="InterPro" id="IPR050661">
    <property type="entry name" value="BglG_antiterminators"/>
</dbReference>
<dbReference type="PROSITE" id="PS51372">
    <property type="entry name" value="PRD_2"/>
    <property type="match status" value="2"/>
</dbReference>
<dbReference type="KEGG" id="pson:JI735_23625"/>
<dbReference type="GO" id="GO:0003723">
    <property type="term" value="F:RNA binding"/>
    <property type="evidence" value="ECO:0007669"/>
    <property type="project" value="InterPro"/>
</dbReference>
<dbReference type="Pfam" id="PF00874">
    <property type="entry name" value="PRD"/>
    <property type="match status" value="2"/>
</dbReference>
<dbReference type="Gene3D" id="2.30.24.10">
    <property type="entry name" value="CAT RNA-binding domain"/>
    <property type="match status" value="1"/>
</dbReference>
<organism evidence="3 4">
    <name type="scientific">Paenibacillus sonchi</name>
    <dbReference type="NCBI Taxonomy" id="373687"/>
    <lineage>
        <taxon>Bacteria</taxon>
        <taxon>Bacillati</taxon>
        <taxon>Bacillota</taxon>
        <taxon>Bacilli</taxon>
        <taxon>Bacillales</taxon>
        <taxon>Paenibacillaceae</taxon>
        <taxon>Paenibacillus</taxon>
        <taxon>Paenibacillus sonchi group</taxon>
    </lineage>
</organism>
<feature type="domain" description="PRD" evidence="2">
    <location>
        <begin position="194"/>
        <end position="300"/>
    </location>
</feature>
<dbReference type="Pfam" id="PF03123">
    <property type="entry name" value="CAT_RBD"/>
    <property type="match status" value="1"/>
</dbReference>
<dbReference type="SUPFAM" id="SSF63520">
    <property type="entry name" value="PTS-regulatory domain, PRD"/>
    <property type="match status" value="2"/>
</dbReference>
<proteinExistence type="predicted"/>
<dbReference type="PANTHER" id="PTHR30185:SF16">
    <property type="entry name" value="PROTEIN GLCT"/>
    <property type="match status" value="1"/>
</dbReference>
<dbReference type="InterPro" id="IPR011608">
    <property type="entry name" value="PRD"/>
</dbReference>
<keyword evidence="1" id="KW-0677">Repeat</keyword>
<dbReference type="GO" id="GO:0006355">
    <property type="term" value="P:regulation of DNA-templated transcription"/>
    <property type="evidence" value="ECO:0007669"/>
    <property type="project" value="InterPro"/>
</dbReference>
<dbReference type="InterPro" id="IPR004341">
    <property type="entry name" value="CAT_RNA-bd_dom"/>
</dbReference>
<evidence type="ECO:0000313" key="4">
    <source>
        <dbReference type="Proteomes" id="UP000595841"/>
    </source>
</evidence>
<sequence>MRKIGYWAERRENLARENEQFEVLRVIGNNVVMVQGGRKGKEYVIIGKGIGFAVKDTGFIDANDQRIEKLFRLEDRDEWSQYQILLEDIDPKVMKITDDIIADIAHEFSGKLNDKIYLALPSHIQFTIYRLRGGMDIVNPFLQETKMSFPKEFEIAYRAAEKISAEFNVQIPEDEVGFLTYHVYSAVSNVPVGQLVKASNIVSELLDMIREERKVTFAYGSMNHIRLMIHLRFSIERILQGSLIDNPFVKHIQKEYKEEYKLAQKLGKVMQNSLGTEVPEEEICFLAMHLRRLFQTLDQQHKQKQ</sequence>
<gene>
    <name evidence="3" type="ORF">JI735_23625</name>
</gene>
<keyword evidence="4" id="KW-1185">Reference proteome</keyword>